<evidence type="ECO:0000313" key="2">
    <source>
        <dbReference type="EMBL" id="KAF8672527.1"/>
    </source>
</evidence>
<name>A0A8H7H2W7_9AGAM</name>
<organism evidence="2 3">
    <name type="scientific">Rhizoctonia solani</name>
    <dbReference type="NCBI Taxonomy" id="456999"/>
    <lineage>
        <taxon>Eukaryota</taxon>
        <taxon>Fungi</taxon>
        <taxon>Dikarya</taxon>
        <taxon>Basidiomycota</taxon>
        <taxon>Agaricomycotina</taxon>
        <taxon>Agaricomycetes</taxon>
        <taxon>Cantharellales</taxon>
        <taxon>Ceratobasidiaceae</taxon>
        <taxon>Rhizoctonia</taxon>
    </lineage>
</organism>
<feature type="chain" id="PRO_5034740158" description="Transmembrane protein" evidence="1">
    <location>
        <begin position="24"/>
        <end position="210"/>
    </location>
</feature>
<comment type="caution">
    <text evidence="2">The sequence shown here is derived from an EMBL/GenBank/DDBJ whole genome shotgun (WGS) entry which is preliminary data.</text>
</comment>
<proteinExistence type="predicted"/>
<evidence type="ECO:0000313" key="3">
    <source>
        <dbReference type="Proteomes" id="UP000650582"/>
    </source>
</evidence>
<evidence type="ECO:0008006" key="4">
    <source>
        <dbReference type="Google" id="ProtNLM"/>
    </source>
</evidence>
<protein>
    <recommendedName>
        <fullName evidence="4">Transmembrane protein</fullName>
    </recommendedName>
</protein>
<reference evidence="2" key="1">
    <citation type="submission" date="2020-09" db="EMBL/GenBank/DDBJ databases">
        <title>Comparative genome analyses of four rice-infecting Rhizoctonia solani isolates reveal extensive enrichment of homogalacturonan modification genes.</title>
        <authorList>
            <person name="Lee D.-Y."/>
            <person name="Jeon J."/>
            <person name="Kim K.-T."/>
            <person name="Cheong K."/>
            <person name="Song H."/>
            <person name="Choi G."/>
            <person name="Ko J."/>
            <person name="Opiyo S.O."/>
            <person name="Zuo S."/>
            <person name="Madhav S."/>
            <person name="Lee Y.-H."/>
            <person name="Wang G.-L."/>
        </authorList>
    </citation>
    <scope>NUCLEOTIDE SEQUENCE</scope>
    <source>
        <strain evidence="2">AG1-IA YN-7</strain>
    </source>
</reference>
<keyword evidence="1" id="KW-0732">Signal</keyword>
<feature type="signal peptide" evidence="1">
    <location>
        <begin position="1"/>
        <end position="23"/>
    </location>
</feature>
<sequence length="210" mass="21604">MFKLIHFVACMLFIMSFGFLVSALPTTALNSKELAVRHDSSELATLVVNLQADIDVCAKAIGEFILPLSPIKPNIDTAGLSVTADIFAQIDILTGKINSCAAAILALGAGIDIEASVKADIAAKLGAIISVIVQLCISLNAKLGIIVVLGLFAKIDACLQLLITNSGVCAEGIISLVANVALSSVVKFGIEAFANTHLGLCAQVLGLTGA</sequence>
<dbReference type="AlphaFoldDB" id="A0A8H7H2W7"/>
<evidence type="ECO:0000256" key="1">
    <source>
        <dbReference type="SAM" id="SignalP"/>
    </source>
</evidence>
<dbReference type="EMBL" id="JACYCC010000196">
    <property type="protein sequence ID" value="KAF8672527.1"/>
    <property type="molecule type" value="Genomic_DNA"/>
</dbReference>
<gene>
    <name evidence="2" type="ORF">RHS04_07787</name>
</gene>
<accession>A0A8H7H2W7</accession>
<dbReference type="Proteomes" id="UP000650582">
    <property type="component" value="Unassembled WGS sequence"/>
</dbReference>